<dbReference type="AlphaFoldDB" id="A0A1W2LZY2"/>
<dbReference type="Pfam" id="PF13374">
    <property type="entry name" value="TPR_10"/>
    <property type="match status" value="1"/>
</dbReference>
<dbReference type="SMART" id="SM01043">
    <property type="entry name" value="BTAD"/>
    <property type="match status" value="1"/>
</dbReference>
<dbReference type="PRINTS" id="PR00364">
    <property type="entry name" value="DISEASERSIST"/>
</dbReference>
<organism evidence="3 4">
    <name type="scientific">Amycolatopsis keratiniphila subsp. keratiniphila</name>
    <dbReference type="NCBI Taxonomy" id="227715"/>
    <lineage>
        <taxon>Bacteria</taxon>
        <taxon>Bacillati</taxon>
        <taxon>Actinomycetota</taxon>
        <taxon>Actinomycetes</taxon>
        <taxon>Pseudonocardiales</taxon>
        <taxon>Pseudonocardiaceae</taxon>
        <taxon>Amycolatopsis</taxon>
        <taxon>Amycolatopsis japonica group</taxon>
    </lineage>
</organism>
<evidence type="ECO:0000313" key="4">
    <source>
        <dbReference type="Proteomes" id="UP000076660"/>
    </source>
</evidence>
<dbReference type="InterPro" id="IPR003593">
    <property type="entry name" value="AAA+_ATPase"/>
</dbReference>
<evidence type="ECO:0000259" key="1">
    <source>
        <dbReference type="SMART" id="SM00382"/>
    </source>
</evidence>
<gene>
    <name evidence="3" type="ORF">AVR91_0208125</name>
</gene>
<dbReference type="InterPro" id="IPR019734">
    <property type="entry name" value="TPR_rpt"/>
</dbReference>
<evidence type="ECO:0000313" key="3">
    <source>
        <dbReference type="EMBL" id="ONF72932.1"/>
    </source>
</evidence>
<dbReference type="RefSeq" id="WP_063823117.1">
    <property type="nucleotide sequence ID" value="NZ_LQMT02000009.1"/>
</dbReference>
<protein>
    <submittedName>
        <fullName evidence="3">Uncharacterized protein</fullName>
    </submittedName>
</protein>
<dbReference type="InterPro" id="IPR011990">
    <property type="entry name" value="TPR-like_helical_dom_sf"/>
</dbReference>
<dbReference type="InterPro" id="IPR036388">
    <property type="entry name" value="WH-like_DNA-bd_sf"/>
</dbReference>
<dbReference type="PANTHER" id="PTHR47691">
    <property type="entry name" value="REGULATOR-RELATED"/>
    <property type="match status" value="1"/>
</dbReference>
<dbReference type="Pfam" id="PF13424">
    <property type="entry name" value="TPR_12"/>
    <property type="match status" value="1"/>
</dbReference>
<accession>A0A1W2LZY2</accession>
<feature type="domain" description="AAA+ ATPase" evidence="1">
    <location>
        <begin position="305"/>
        <end position="443"/>
    </location>
</feature>
<dbReference type="InterPro" id="IPR016032">
    <property type="entry name" value="Sig_transdc_resp-reg_C-effctor"/>
</dbReference>
<dbReference type="EMBL" id="LQMT02000009">
    <property type="protein sequence ID" value="ONF72932.1"/>
    <property type="molecule type" value="Genomic_DNA"/>
</dbReference>
<dbReference type="SMART" id="SM00382">
    <property type="entry name" value="AAA"/>
    <property type="match status" value="1"/>
</dbReference>
<dbReference type="GO" id="GO:0003677">
    <property type="term" value="F:DNA binding"/>
    <property type="evidence" value="ECO:0007669"/>
    <property type="project" value="InterPro"/>
</dbReference>
<evidence type="ECO:0000259" key="2">
    <source>
        <dbReference type="SMART" id="SM01043"/>
    </source>
</evidence>
<dbReference type="PANTHER" id="PTHR47691:SF3">
    <property type="entry name" value="HTH-TYPE TRANSCRIPTIONAL REGULATOR RV0890C-RELATED"/>
    <property type="match status" value="1"/>
</dbReference>
<dbReference type="InterPro" id="IPR027417">
    <property type="entry name" value="P-loop_NTPase"/>
</dbReference>
<dbReference type="GO" id="GO:0006355">
    <property type="term" value="P:regulation of DNA-templated transcription"/>
    <property type="evidence" value="ECO:0007669"/>
    <property type="project" value="InterPro"/>
</dbReference>
<dbReference type="Gene3D" id="3.40.50.300">
    <property type="entry name" value="P-loop containing nucleotide triphosphate hydrolases"/>
    <property type="match status" value="1"/>
</dbReference>
<dbReference type="SUPFAM" id="SSF52540">
    <property type="entry name" value="P-loop containing nucleoside triphosphate hydrolases"/>
    <property type="match status" value="1"/>
</dbReference>
<comment type="caution">
    <text evidence="3">The sequence shown here is derived from an EMBL/GenBank/DDBJ whole genome shotgun (WGS) entry which is preliminary data.</text>
</comment>
<dbReference type="SUPFAM" id="SSF48452">
    <property type="entry name" value="TPR-like"/>
    <property type="match status" value="3"/>
</dbReference>
<dbReference type="SUPFAM" id="SSF46894">
    <property type="entry name" value="C-terminal effector domain of the bipartite response regulators"/>
    <property type="match status" value="1"/>
</dbReference>
<reference evidence="3 4" key="1">
    <citation type="submission" date="2016-12" db="EMBL/GenBank/DDBJ databases">
        <title>Amycolatopsis keratiniphila subsp. keratiniphila genome sequencing and assembly.</title>
        <authorList>
            <person name="Mayilraj S."/>
            <person name="Kaur N."/>
        </authorList>
    </citation>
    <scope>NUCLEOTIDE SEQUENCE [LARGE SCALE GENOMIC DNA]</scope>
    <source>
        <strain evidence="3 4">DSM 44409</strain>
    </source>
</reference>
<sequence>MEIAFGILGQTAMLMHGNVDVNWAGPRPRQVLTALLTAPNRRLPLDVVVDWVWPEHEGAPQDAHSTLHQNATKLRQAFDKNTVPAKVSVSKAGCLLEIEPALIDHFGFQAMMDKARRFRELGQHDRALVEALSAVRLCRDEPLADLRTERADAWRALWERTVWIPANGFVVAEQLATGKADAAVRKLAELEQAHPGELSFEKLKIRALAEADQPAEAADFFRVTYARYREAGETSAADELRAVNDKVLMRPERVVPRRKPAPLDPANQNEHVIRHLPPDVDDVAGRVDLIALLDAYTTDSAGAPKRAAVVVTGGPGVGKTTLAAKWAHRAERRYRHGAVMLDLRGDSQAAKADAGEIVDTLLSLLDFPVDQVVNPIARAAKLSALLARRSMLVILDNVRSSDQVAPLLGVLSSCTVLIVSRWRLKSLSAKLTPPVITVFPLADQYSSALLTRRIGHRARDDAEGVEELVRLCNGNPLALTLVAERAISRAGTRMRTLASQLRDADLLLDLGDEGDWPGMSLRSAFALSYQDLEPAERRVFALIGLHPSAEMTTAVIAAADGRPASEVRRSLDILVAAHLIEHPADLDRYRVHDLLHLYAASLATQLSDVDAAIRRMSEYYLLMVFDAYRLQYPHKVPPDLPDISLEVAPPGFGDAVEARQWVLRERVALLAVVAMAEEFHLYPIAYTIPALVTEFLLMQGDFPEAVEGLTIAVRSAAAQDEVAPWASCLNDLAVVHMLAGDDDKAEDCLLRALELVDAHGILIGRVTVLLNLARVHLHAGRAAEAAGMYREALPLTRKLGEPTLCASAEHRLADALSEMDGQEQEALDLYRSALRSRGAAGDATALMRTHIALAALLVRLGRLAEADKECRAASALIDKSQDLPVVMKLNTVLARLRHAEGDDRAALRHAHKAVGLADRSQHATGQARALSVLAQIVCDHGNPEAARSLWEEAAGLYRGRAKWSKAAAIEALLAELDARGPLVPSAREGDTVAMPSPHLRILPGRRS</sequence>
<proteinExistence type="predicted"/>
<dbReference type="GO" id="GO:0043531">
    <property type="term" value="F:ADP binding"/>
    <property type="evidence" value="ECO:0007669"/>
    <property type="project" value="InterPro"/>
</dbReference>
<dbReference type="SMART" id="SM00028">
    <property type="entry name" value="TPR"/>
    <property type="match status" value="4"/>
</dbReference>
<dbReference type="Pfam" id="PF03704">
    <property type="entry name" value="BTAD"/>
    <property type="match status" value="1"/>
</dbReference>
<name>A0A1W2LZY2_9PSEU</name>
<feature type="domain" description="Bacterial transcriptional activator" evidence="2">
    <location>
        <begin position="103"/>
        <end position="248"/>
    </location>
</feature>
<dbReference type="Gene3D" id="1.25.40.10">
    <property type="entry name" value="Tetratricopeptide repeat domain"/>
    <property type="match status" value="2"/>
</dbReference>
<dbReference type="Gene3D" id="1.10.10.10">
    <property type="entry name" value="Winged helix-like DNA-binding domain superfamily/Winged helix DNA-binding domain"/>
    <property type="match status" value="1"/>
</dbReference>
<dbReference type="InterPro" id="IPR005158">
    <property type="entry name" value="BTAD"/>
</dbReference>
<dbReference type="Proteomes" id="UP000076660">
    <property type="component" value="Unassembled WGS sequence"/>
</dbReference>